<comment type="caution">
    <text evidence="4">The sequence shown here is derived from an EMBL/GenBank/DDBJ whole genome shotgun (WGS) entry which is preliminary data.</text>
</comment>
<protein>
    <recommendedName>
        <fullName evidence="3">EF-hand domain-containing protein</fullName>
    </recommendedName>
</protein>
<dbReference type="Gene3D" id="1.10.238.10">
    <property type="entry name" value="EF-hand"/>
    <property type="match status" value="2"/>
</dbReference>
<dbReference type="SMART" id="SM00054">
    <property type="entry name" value="EFh"/>
    <property type="match status" value="2"/>
</dbReference>
<dbReference type="AlphaFoldDB" id="A0A7C2K101"/>
<evidence type="ECO:0000256" key="2">
    <source>
        <dbReference type="SAM" id="SignalP"/>
    </source>
</evidence>
<feature type="chain" id="PRO_5028368725" description="EF-hand domain-containing protein" evidence="2">
    <location>
        <begin position="20"/>
        <end position="299"/>
    </location>
</feature>
<accession>A0A7C2K101</accession>
<organism evidence="4">
    <name type="scientific">Schlesneria paludicola</name>
    <dbReference type="NCBI Taxonomy" id="360056"/>
    <lineage>
        <taxon>Bacteria</taxon>
        <taxon>Pseudomonadati</taxon>
        <taxon>Planctomycetota</taxon>
        <taxon>Planctomycetia</taxon>
        <taxon>Planctomycetales</taxon>
        <taxon>Planctomycetaceae</taxon>
        <taxon>Schlesneria</taxon>
    </lineage>
</organism>
<dbReference type="PROSITE" id="PS50222">
    <property type="entry name" value="EF_HAND_2"/>
    <property type="match status" value="2"/>
</dbReference>
<dbReference type="Pfam" id="PF13202">
    <property type="entry name" value="EF-hand_5"/>
    <property type="match status" value="3"/>
</dbReference>
<evidence type="ECO:0000259" key="3">
    <source>
        <dbReference type="PROSITE" id="PS50222"/>
    </source>
</evidence>
<feature type="region of interest" description="Disordered" evidence="1">
    <location>
        <begin position="90"/>
        <end position="125"/>
    </location>
</feature>
<feature type="compositionally biased region" description="Basic and acidic residues" evidence="1">
    <location>
        <begin position="90"/>
        <end position="102"/>
    </location>
</feature>
<feature type="compositionally biased region" description="Polar residues" evidence="1">
    <location>
        <begin position="180"/>
        <end position="192"/>
    </location>
</feature>
<dbReference type="EMBL" id="DSOK01000373">
    <property type="protein sequence ID" value="HEN16482.1"/>
    <property type="molecule type" value="Genomic_DNA"/>
</dbReference>
<feature type="compositionally biased region" description="Low complexity" evidence="1">
    <location>
        <begin position="193"/>
        <end position="203"/>
    </location>
</feature>
<feature type="region of interest" description="Disordered" evidence="1">
    <location>
        <begin position="180"/>
        <end position="266"/>
    </location>
</feature>
<reference evidence="4" key="1">
    <citation type="journal article" date="2020" name="mSystems">
        <title>Genome- and Community-Level Interaction Insights into Carbon Utilization and Element Cycling Functions of Hydrothermarchaeota in Hydrothermal Sediment.</title>
        <authorList>
            <person name="Zhou Z."/>
            <person name="Liu Y."/>
            <person name="Xu W."/>
            <person name="Pan J."/>
            <person name="Luo Z.H."/>
            <person name="Li M."/>
        </authorList>
    </citation>
    <scope>NUCLEOTIDE SEQUENCE [LARGE SCALE GENOMIC DNA]</scope>
    <source>
        <strain evidence="4">SpSt-339</strain>
    </source>
</reference>
<feature type="domain" description="EF-hand" evidence="3">
    <location>
        <begin position="236"/>
        <end position="271"/>
    </location>
</feature>
<keyword evidence="2" id="KW-0732">Signal</keyword>
<dbReference type="InterPro" id="IPR011992">
    <property type="entry name" value="EF-hand-dom_pair"/>
</dbReference>
<proteinExistence type="predicted"/>
<dbReference type="GO" id="GO:0005509">
    <property type="term" value="F:calcium ion binding"/>
    <property type="evidence" value="ECO:0007669"/>
    <property type="project" value="InterPro"/>
</dbReference>
<dbReference type="PROSITE" id="PS00018">
    <property type="entry name" value="EF_HAND_1"/>
    <property type="match status" value="3"/>
</dbReference>
<evidence type="ECO:0000256" key="1">
    <source>
        <dbReference type="SAM" id="MobiDB-lite"/>
    </source>
</evidence>
<name>A0A7C2K101_9PLAN</name>
<dbReference type="SUPFAM" id="SSF47473">
    <property type="entry name" value="EF-hand"/>
    <property type="match status" value="1"/>
</dbReference>
<feature type="signal peptide" evidence="2">
    <location>
        <begin position="1"/>
        <end position="19"/>
    </location>
</feature>
<feature type="compositionally biased region" description="Polar residues" evidence="1">
    <location>
        <begin position="255"/>
        <end position="265"/>
    </location>
</feature>
<sequence length="299" mass="32344">MLRRTCLPILLLGAIGAIAADKLACAQDRERAEGLFKFTDRNNDGEIDPEEFRRLSDGTRERLQKLGVSGSRNIKKEEFISGIEGVEELRRKEQAERDRERGVTSSSSPPGRGSLIAGGRGSARKRVTLDLPTQYAAMDKNGDGQVALSEWDRAKLVEFRQLDRNGDGFLAPRELVNPSITPTAASSGTPNTAAKPAASSSLPGAPPQGNAAAVVNAKPGSPTPQPAAPPAEQEDPVLRQARFYFSSVDKDKDGQISNEEWTSSRGARPLFENANVAVTLPMAQDVFIEHFKQIKQGPK</sequence>
<dbReference type="InterPro" id="IPR018247">
    <property type="entry name" value="EF_Hand_1_Ca_BS"/>
</dbReference>
<evidence type="ECO:0000313" key="4">
    <source>
        <dbReference type="EMBL" id="HEN16482.1"/>
    </source>
</evidence>
<gene>
    <name evidence="4" type="ORF">ENQ76_13555</name>
</gene>
<dbReference type="InterPro" id="IPR002048">
    <property type="entry name" value="EF_hand_dom"/>
</dbReference>
<feature type="domain" description="EF-hand" evidence="3">
    <location>
        <begin position="27"/>
        <end position="62"/>
    </location>
</feature>